<evidence type="ECO:0000256" key="3">
    <source>
        <dbReference type="ARBA" id="ARBA00022927"/>
    </source>
</evidence>
<dbReference type="PANTHER" id="PTHR30371:SF0">
    <property type="entry name" value="SEC-INDEPENDENT PROTEIN TRANSLOCASE PROTEIN TATC, CHLOROPLASTIC-RELATED"/>
    <property type="match status" value="1"/>
</dbReference>
<evidence type="ECO:0000256" key="1">
    <source>
        <dbReference type="ARBA" id="ARBA00004141"/>
    </source>
</evidence>
<organism evidence="9 10">
    <name type="scientific">Streptomyces chumphonensis</name>
    <dbReference type="NCBI Taxonomy" id="1214925"/>
    <lineage>
        <taxon>Bacteria</taxon>
        <taxon>Bacillati</taxon>
        <taxon>Actinomycetota</taxon>
        <taxon>Actinomycetes</taxon>
        <taxon>Kitasatosporales</taxon>
        <taxon>Streptomycetaceae</taxon>
        <taxon>Streptomyces</taxon>
    </lineage>
</organism>
<feature type="transmembrane region" description="Helical" evidence="7">
    <location>
        <begin position="232"/>
        <end position="254"/>
    </location>
</feature>
<dbReference type="RefSeq" id="WP_191208883.1">
    <property type="nucleotide sequence ID" value="NZ_BAABKL010000018.1"/>
</dbReference>
<comment type="subcellular location">
    <subcellularLocation>
        <location evidence="7">Cell membrane</location>
        <topology evidence="7">Multi-pass membrane protein</topology>
    </subcellularLocation>
    <subcellularLocation>
        <location evidence="1">Membrane</location>
        <topology evidence="1">Multi-pass membrane protein</topology>
    </subcellularLocation>
</comment>
<keyword evidence="6 7" id="KW-0472">Membrane</keyword>
<dbReference type="GO" id="GO:0043953">
    <property type="term" value="P:protein transport by the Tat complex"/>
    <property type="evidence" value="ECO:0007669"/>
    <property type="project" value="UniProtKB-UniRule"/>
</dbReference>
<comment type="function">
    <text evidence="7">Part of the twin-arginine translocation (Tat) system that transports large folded proteins containing a characteristic twin-arginine motif in their signal peptide across membranes. Together with TatB, TatC is part of a receptor directly interacting with Tat signal peptides.</text>
</comment>
<evidence type="ECO:0000256" key="2">
    <source>
        <dbReference type="ARBA" id="ARBA00022692"/>
    </source>
</evidence>
<proteinExistence type="inferred from homology"/>
<keyword evidence="2 7" id="KW-0812">Transmembrane</keyword>
<sequence>MLKSARKKAAPRDPEGRMPLVEHLRELRNRLVKALLAIVPLMVLAMFFAKDIGEFITEPIRVCENEAEARALDGRCPILSQNGLTSPFTTYVKVSLITALVAAAPVWLYQMWAFLAPGLHRHEKKYALSVVAFGTPLFLTGALLAHWLLPHAIPVLLNFSMDGTTNIITVDDMIDISVKLVLAFGLAFQLPLVLVLLNLGGVLSGRRMLGWWRGMVLGISVFAAMVTPTDPLSMIVLAAPITALYFAAVGFSLVHDRRKAARDPDAALADDEASELDLTPETVGPSAFPEQADRGSGRGGHDDVT</sequence>
<evidence type="ECO:0000256" key="7">
    <source>
        <dbReference type="HAMAP-Rule" id="MF_00902"/>
    </source>
</evidence>
<feature type="compositionally biased region" description="Basic and acidic residues" evidence="8">
    <location>
        <begin position="291"/>
        <end position="305"/>
    </location>
</feature>
<feature type="transmembrane region" description="Helical" evidence="7">
    <location>
        <begin position="127"/>
        <end position="149"/>
    </location>
</feature>
<feature type="transmembrane region" description="Helical" evidence="7">
    <location>
        <begin position="209"/>
        <end position="226"/>
    </location>
</feature>
<dbReference type="GO" id="GO:0065002">
    <property type="term" value="P:intracellular protein transmembrane transport"/>
    <property type="evidence" value="ECO:0007669"/>
    <property type="project" value="TreeGrafter"/>
</dbReference>
<dbReference type="InterPro" id="IPR002033">
    <property type="entry name" value="TatC"/>
</dbReference>
<keyword evidence="7" id="KW-1003">Cell membrane</keyword>
<feature type="region of interest" description="Disordered" evidence="8">
    <location>
        <begin position="264"/>
        <end position="305"/>
    </location>
</feature>
<dbReference type="GO" id="GO:0033281">
    <property type="term" value="C:TAT protein transport complex"/>
    <property type="evidence" value="ECO:0007669"/>
    <property type="project" value="UniProtKB-UniRule"/>
</dbReference>
<evidence type="ECO:0000256" key="8">
    <source>
        <dbReference type="SAM" id="MobiDB-lite"/>
    </source>
</evidence>
<dbReference type="EMBL" id="JACXYU010000003">
    <property type="protein sequence ID" value="MBD3931575.1"/>
    <property type="molecule type" value="Genomic_DNA"/>
</dbReference>
<keyword evidence="5 7" id="KW-0811">Translocation</keyword>
<name>A0A927IC63_9ACTN</name>
<keyword evidence="7" id="KW-0813">Transport</keyword>
<dbReference type="HAMAP" id="MF_00902">
    <property type="entry name" value="TatC"/>
    <property type="match status" value="1"/>
</dbReference>
<evidence type="ECO:0000256" key="5">
    <source>
        <dbReference type="ARBA" id="ARBA00023010"/>
    </source>
</evidence>
<dbReference type="Pfam" id="PF00902">
    <property type="entry name" value="TatC"/>
    <property type="match status" value="1"/>
</dbReference>
<keyword evidence="3 7" id="KW-0653">Protein transport</keyword>
<evidence type="ECO:0000256" key="4">
    <source>
        <dbReference type="ARBA" id="ARBA00022989"/>
    </source>
</evidence>
<reference evidence="9" key="1">
    <citation type="submission" date="2020-09" db="EMBL/GenBank/DDBJ databases">
        <title>Secondary metabolite and genome analysis of marine Streptomyces chumphonensis KK1-2T.</title>
        <authorList>
            <person name="Phongsopitanun W."/>
            <person name="Kanchanasin P."/>
            <person name="Pittayakhajonwut P."/>
            <person name="Suwanborirux K."/>
            <person name="Tanasupawat S."/>
        </authorList>
    </citation>
    <scope>NUCLEOTIDE SEQUENCE</scope>
    <source>
        <strain evidence="9">KK1-2</strain>
    </source>
</reference>
<comment type="caution">
    <text evidence="9">The sequence shown here is derived from an EMBL/GenBank/DDBJ whole genome shotgun (WGS) entry which is preliminary data.</text>
</comment>
<dbReference type="Proteomes" id="UP000632289">
    <property type="component" value="Unassembled WGS sequence"/>
</dbReference>
<comment type="subunit">
    <text evidence="7">The Tat system comprises two distinct complexes: a TatABC complex, containing multiple copies of TatA, TatB and TatC subunits, and a separate TatA complex, containing only TatA subunits. Substrates initially bind to the TatABC complex, which probably triggers association of the separate TatA complex to form the active translocon.</text>
</comment>
<feature type="transmembrane region" description="Helical" evidence="7">
    <location>
        <begin position="94"/>
        <end position="115"/>
    </location>
</feature>
<evidence type="ECO:0000313" key="9">
    <source>
        <dbReference type="EMBL" id="MBD3931575.1"/>
    </source>
</evidence>
<keyword evidence="4 7" id="KW-1133">Transmembrane helix</keyword>
<accession>A0A927IC63</accession>
<evidence type="ECO:0000313" key="10">
    <source>
        <dbReference type="Proteomes" id="UP000632289"/>
    </source>
</evidence>
<dbReference type="GO" id="GO:0009977">
    <property type="term" value="F:proton motive force dependent protein transmembrane transporter activity"/>
    <property type="evidence" value="ECO:0007669"/>
    <property type="project" value="TreeGrafter"/>
</dbReference>
<protein>
    <recommendedName>
        <fullName evidence="7">Sec-independent protein translocase protein TatC</fullName>
    </recommendedName>
</protein>
<keyword evidence="10" id="KW-1185">Reference proteome</keyword>
<comment type="similarity">
    <text evidence="7">Belongs to the TatC family.</text>
</comment>
<evidence type="ECO:0000256" key="6">
    <source>
        <dbReference type="ARBA" id="ARBA00023136"/>
    </source>
</evidence>
<feature type="transmembrane region" description="Helical" evidence="7">
    <location>
        <begin position="31"/>
        <end position="49"/>
    </location>
</feature>
<dbReference type="NCBIfam" id="TIGR00945">
    <property type="entry name" value="tatC"/>
    <property type="match status" value="1"/>
</dbReference>
<feature type="transmembrane region" description="Helical" evidence="7">
    <location>
        <begin position="176"/>
        <end position="197"/>
    </location>
</feature>
<dbReference type="PANTHER" id="PTHR30371">
    <property type="entry name" value="SEC-INDEPENDENT PROTEIN TRANSLOCASE PROTEIN TATC"/>
    <property type="match status" value="1"/>
</dbReference>
<gene>
    <name evidence="7 9" type="primary">tatC</name>
    <name evidence="9" type="ORF">IF129_08360</name>
</gene>
<dbReference type="AlphaFoldDB" id="A0A927IC63"/>
<dbReference type="PRINTS" id="PR01840">
    <property type="entry name" value="TATCFAMILY"/>
</dbReference>